<organism evidence="2">
    <name type="scientific">Proboscia inermis</name>
    <dbReference type="NCBI Taxonomy" id="420281"/>
    <lineage>
        <taxon>Eukaryota</taxon>
        <taxon>Sar</taxon>
        <taxon>Stramenopiles</taxon>
        <taxon>Ochrophyta</taxon>
        <taxon>Bacillariophyta</taxon>
        <taxon>Coscinodiscophyceae</taxon>
        <taxon>Rhizosoleniophycidae</taxon>
        <taxon>Rhizosoleniales</taxon>
        <taxon>Rhizosoleniaceae</taxon>
        <taxon>Proboscia</taxon>
    </lineage>
</organism>
<sequence length="276" mass="30983">MTSFWARQIILSFFVLDDISMKAIFLLFHALIFSRVKFSTHAFVANHQRLTRFYSTRARYSLPNSTGKRINDYYAKRVESPKRYDLSESSLKLSPVDLSPLSSSSETISALLSNESIKGAFSVATFLPQPFWALLILIPNSGVTKKIMGGYEVLFALSLVHFFIVAASVGQPEGTAPLEQFNLVFDPTGDPQGSMMSMMTYSNFVSEEWSHVLTWDLFVGRWIWLDGLRRGIFTPHSVLLCNLIGPPGLLLHFATCAVTGKDVFVNDTPVEEFTDE</sequence>
<dbReference type="PANTHER" id="PTHR34543:SF1">
    <property type="entry name" value="PROTEIN ABA DEFICIENT 4, CHLOROPLASTIC"/>
    <property type="match status" value="1"/>
</dbReference>
<proteinExistence type="predicted"/>
<reference evidence="2" key="1">
    <citation type="submission" date="2021-01" db="EMBL/GenBank/DDBJ databases">
        <authorList>
            <person name="Corre E."/>
            <person name="Pelletier E."/>
            <person name="Niang G."/>
            <person name="Scheremetjew M."/>
            <person name="Finn R."/>
            <person name="Kale V."/>
            <person name="Holt S."/>
            <person name="Cochrane G."/>
            <person name="Meng A."/>
            <person name="Brown T."/>
            <person name="Cohen L."/>
        </authorList>
    </citation>
    <scope>NUCLEOTIDE SEQUENCE</scope>
    <source>
        <strain evidence="2">CCAP1064/1</strain>
    </source>
</reference>
<protein>
    <submittedName>
        <fullName evidence="2">Uncharacterized protein</fullName>
    </submittedName>
</protein>
<dbReference type="PANTHER" id="PTHR34543">
    <property type="entry name" value="PROTEIN ABA DEFICIENT 4, CHLOROPLASTIC"/>
    <property type="match status" value="1"/>
</dbReference>
<accession>A0A7S0BXC4</accession>
<dbReference type="EMBL" id="HBEL01005445">
    <property type="protein sequence ID" value="CAD8406485.1"/>
    <property type="molecule type" value="Transcribed_RNA"/>
</dbReference>
<evidence type="ECO:0000256" key="1">
    <source>
        <dbReference type="SAM" id="Phobius"/>
    </source>
</evidence>
<dbReference type="InterPro" id="IPR025461">
    <property type="entry name" value="ABA4-like"/>
</dbReference>
<keyword evidence="1" id="KW-1133">Transmembrane helix</keyword>
<dbReference type="AlphaFoldDB" id="A0A7S0BXC4"/>
<dbReference type="Pfam" id="PF14108">
    <property type="entry name" value="ABA4-like"/>
    <property type="match status" value="1"/>
</dbReference>
<keyword evidence="1" id="KW-0472">Membrane</keyword>
<keyword evidence="1" id="KW-0812">Transmembrane</keyword>
<feature type="transmembrane region" description="Helical" evidence="1">
    <location>
        <begin position="9"/>
        <end position="32"/>
    </location>
</feature>
<name>A0A7S0BXC4_9STRA</name>
<evidence type="ECO:0000313" key="2">
    <source>
        <dbReference type="EMBL" id="CAD8406485.1"/>
    </source>
</evidence>
<gene>
    <name evidence="2" type="ORF">PINE0816_LOCUS2602</name>
</gene>